<proteinExistence type="predicted"/>
<dbReference type="AlphaFoldDB" id="L0RG15"/>
<dbReference type="KEGG" id="dhy:DESAM_22910"/>
<reference evidence="1 2" key="1">
    <citation type="submission" date="2012-10" db="EMBL/GenBank/DDBJ databases">
        <authorList>
            <person name="Genoscope - CEA"/>
        </authorList>
    </citation>
    <scope>NUCLEOTIDE SEQUENCE [LARGE SCALE GENOMIC DNA]</scope>
    <source>
        <strain evidence="2">AM13 / DSM 14728</strain>
    </source>
</reference>
<gene>
    <name evidence="1" type="ORF">DESAM_22910</name>
</gene>
<sequence>MSAEKFFHAIGLNKCSDKKLKFIRFKKRIELELRKISTAEIPDSPEGVDGLQV</sequence>
<keyword evidence="2" id="KW-1185">Reference proteome</keyword>
<dbReference type="STRING" id="1121451.DESAM_22910"/>
<evidence type="ECO:0000313" key="2">
    <source>
        <dbReference type="Proteomes" id="UP000010808"/>
    </source>
</evidence>
<evidence type="ECO:0000313" key="1">
    <source>
        <dbReference type="EMBL" id="CCO25177.1"/>
    </source>
</evidence>
<dbReference type="HOGENOM" id="CLU_3060867_0_0_7"/>
<accession>L0RG15</accession>
<dbReference type="PATRIC" id="fig|1121451.3.peg.3118"/>
<dbReference type="Proteomes" id="UP000010808">
    <property type="component" value="Chromosome"/>
</dbReference>
<protein>
    <submittedName>
        <fullName evidence="1">Uncharacterized protein</fullName>
    </submittedName>
</protein>
<organism evidence="1 2">
    <name type="scientific">Maridesulfovibrio hydrothermalis AM13 = DSM 14728</name>
    <dbReference type="NCBI Taxonomy" id="1121451"/>
    <lineage>
        <taxon>Bacteria</taxon>
        <taxon>Pseudomonadati</taxon>
        <taxon>Thermodesulfobacteriota</taxon>
        <taxon>Desulfovibrionia</taxon>
        <taxon>Desulfovibrionales</taxon>
        <taxon>Desulfovibrionaceae</taxon>
        <taxon>Maridesulfovibrio</taxon>
    </lineage>
</organism>
<dbReference type="RefSeq" id="WP_015337775.1">
    <property type="nucleotide sequence ID" value="NC_020055.1"/>
</dbReference>
<dbReference type="EMBL" id="FO203522">
    <property type="protein sequence ID" value="CCO25177.1"/>
    <property type="molecule type" value="Genomic_DNA"/>
</dbReference>
<name>L0RG15_9BACT</name>